<protein>
    <submittedName>
        <fullName evidence="1">Cof-type HAD-IIB family hydrolase</fullName>
    </submittedName>
</protein>
<dbReference type="NCBIfam" id="TIGR01484">
    <property type="entry name" value="HAD-SF-IIB"/>
    <property type="match status" value="1"/>
</dbReference>
<dbReference type="SFLD" id="SFLDG01140">
    <property type="entry name" value="C2.B:_Phosphomannomutase_and_P"/>
    <property type="match status" value="1"/>
</dbReference>
<dbReference type="AlphaFoldDB" id="A0A948X116"/>
<evidence type="ECO:0000313" key="2">
    <source>
        <dbReference type="Proteomes" id="UP000777303"/>
    </source>
</evidence>
<dbReference type="SUPFAM" id="SSF56784">
    <property type="entry name" value="HAD-like"/>
    <property type="match status" value="1"/>
</dbReference>
<dbReference type="Gene3D" id="3.30.1240.10">
    <property type="match status" value="1"/>
</dbReference>
<dbReference type="GO" id="GO:0016791">
    <property type="term" value="F:phosphatase activity"/>
    <property type="evidence" value="ECO:0007669"/>
    <property type="project" value="TreeGrafter"/>
</dbReference>
<name>A0A948X116_9LACO</name>
<dbReference type="EMBL" id="JAHLFS010000063">
    <property type="protein sequence ID" value="MBU3852107.1"/>
    <property type="molecule type" value="Genomic_DNA"/>
</dbReference>
<sequence length="260" mass="29091">MLPKAVVFFDLDGTLYNSQHQLVASSLQAIKQLRQNNILPVIATGRARAEIDNTLAITGIDSFITTNGAAVTLHNQQIYHDYIAPQLCHQVVTLARQLGDTVSFYNDDHEAIDHATPLSLARHRYLGKVAQVDPLFYQKQPVQLLLIIAAQQEQHDQQYREQLGQNLKLYRTSDYTIDTINKNCSKKAGIQRLLTALAINKQVPTYAFGDSNNDLEMFSMVKHPIAMGNALPVVKQAAEYITTDHNSDGIINGLKHFKLI</sequence>
<dbReference type="NCBIfam" id="TIGR00099">
    <property type="entry name" value="Cof-subfamily"/>
    <property type="match status" value="1"/>
</dbReference>
<dbReference type="Gene3D" id="3.40.50.1000">
    <property type="entry name" value="HAD superfamily/HAD-like"/>
    <property type="match status" value="1"/>
</dbReference>
<dbReference type="Pfam" id="PF08282">
    <property type="entry name" value="Hydrolase_3"/>
    <property type="match status" value="1"/>
</dbReference>
<dbReference type="InterPro" id="IPR006379">
    <property type="entry name" value="HAD-SF_hydro_IIB"/>
</dbReference>
<dbReference type="Proteomes" id="UP000777303">
    <property type="component" value="Unassembled WGS sequence"/>
</dbReference>
<dbReference type="GO" id="GO:0000287">
    <property type="term" value="F:magnesium ion binding"/>
    <property type="evidence" value="ECO:0007669"/>
    <property type="project" value="TreeGrafter"/>
</dbReference>
<dbReference type="PROSITE" id="PS01228">
    <property type="entry name" value="COF_1"/>
    <property type="match status" value="1"/>
</dbReference>
<accession>A0A948X116</accession>
<gene>
    <name evidence="1" type="ORF">H9901_05360</name>
</gene>
<dbReference type="PANTHER" id="PTHR10000">
    <property type="entry name" value="PHOSPHOSERINE PHOSPHATASE"/>
    <property type="match status" value="1"/>
</dbReference>
<comment type="caution">
    <text evidence="1">The sequence shown here is derived from an EMBL/GenBank/DDBJ whole genome shotgun (WGS) entry which is preliminary data.</text>
</comment>
<evidence type="ECO:0000313" key="1">
    <source>
        <dbReference type="EMBL" id="MBU3852107.1"/>
    </source>
</evidence>
<dbReference type="InterPro" id="IPR000150">
    <property type="entry name" value="Cof"/>
</dbReference>
<proteinExistence type="predicted"/>
<dbReference type="GO" id="GO:0005829">
    <property type="term" value="C:cytosol"/>
    <property type="evidence" value="ECO:0007669"/>
    <property type="project" value="TreeGrafter"/>
</dbReference>
<dbReference type="PANTHER" id="PTHR10000:SF25">
    <property type="entry name" value="PHOSPHATASE YKRA-RELATED"/>
    <property type="match status" value="1"/>
</dbReference>
<dbReference type="PROSITE" id="PS01229">
    <property type="entry name" value="COF_2"/>
    <property type="match status" value="1"/>
</dbReference>
<dbReference type="SFLD" id="SFLDS00003">
    <property type="entry name" value="Haloacid_Dehalogenase"/>
    <property type="match status" value="1"/>
</dbReference>
<dbReference type="InterPro" id="IPR036412">
    <property type="entry name" value="HAD-like_sf"/>
</dbReference>
<keyword evidence="1" id="KW-0378">Hydrolase</keyword>
<organism evidence="1 2">
    <name type="scientific">Candidatus Paralactobacillus gallistercoris</name>
    <dbReference type="NCBI Taxonomy" id="2838724"/>
    <lineage>
        <taxon>Bacteria</taxon>
        <taxon>Bacillati</taxon>
        <taxon>Bacillota</taxon>
        <taxon>Bacilli</taxon>
        <taxon>Lactobacillales</taxon>
        <taxon>Lactobacillaceae</taxon>
        <taxon>Lactobacillus</taxon>
    </lineage>
</organism>
<reference evidence="1" key="2">
    <citation type="submission" date="2021-04" db="EMBL/GenBank/DDBJ databases">
        <authorList>
            <person name="Gilroy R."/>
        </authorList>
    </citation>
    <scope>NUCLEOTIDE SEQUENCE</scope>
    <source>
        <strain evidence="1">F6-6636</strain>
    </source>
</reference>
<dbReference type="InterPro" id="IPR023214">
    <property type="entry name" value="HAD_sf"/>
</dbReference>
<reference evidence="1" key="1">
    <citation type="journal article" date="2021" name="PeerJ">
        <title>Extensive microbial diversity within the chicken gut microbiome revealed by metagenomics and culture.</title>
        <authorList>
            <person name="Gilroy R."/>
            <person name="Ravi A."/>
            <person name="Getino M."/>
            <person name="Pursley I."/>
            <person name="Horton D.L."/>
            <person name="Alikhan N.F."/>
            <person name="Baker D."/>
            <person name="Gharbi K."/>
            <person name="Hall N."/>
            <person name="Watson M."/>
            <person name="Adriaenssens E.M."/>
            <person name="Foster-Nyarko E."/>
            <person name="Jarju S."/>
            <person name="Secka A."/>
            <person name="Antonio M."/>
            <person name="Oren A."/>
            <person name="Chaudhuri R.R."/>
            <person name="La Ragione R."/>
            <person name="Hildebrand F."/>
            <person name="Pallen M.J."/>
        </authorList>
    </citation>
    <scope>NUCLEOTIDE SEQUENCE</scope>
    <source>
        <strain evidence="1">F6-6636</strain>
    </source>
</reference>